<dbReference type="AlphaFoldDB" id="A0A0J7IBC1"/>
<proteinExistence type="predicted"/>
<evidence type="ECO:0000256" key="1">
    <source>
        <dbReference type="SAM" id="MobiDB-lite"/>
    </source>
</evidence>
<protein>
    <submittedName>
        <fullName evidence="2">Uncharacterized protein</fullName>
    </submittedName>
</protein>
<gene>
    <name evidence="2" type="ORF">ACM46_14725</name>
</gene>
<keyword evidence="3" id="KW-1185">Reference proteome</keyword>
<evidence type="ECO:0000313" key="2">
    <source>
        <dbReference type="EMBL" id="KMQ63184.1"/>
    </source>
</evidence>
<dbReference type="Proteomes" id="UP000036261">
    <property type="component" value="Unassembled WGS sequence"/>
</dbReference>
<accession>A0A0J7IBC1</accession>
<reference evidence="2 3" key="1">
    <citation type="journal article" date="2013" name="Int. J. Syst. Evol. Microbiol.">
        <title>Chryseobacterium angstadtii sp. nov., isolated from a newt tank.</title>
        <authorList>
            <person name="Kirk K.E."/>
            <person name="Hoffman J.A."/>
            <person name="Smith K.A."/>
            <person name="Strahan B.L."/>
            <person name="Failor K.C."/>
            <person name="Krebs J.E."/>
            <person name="Gale A.N."/>
            <person name="Do T.D."/>
            <person name="Sontag T.C."/>
            <person name="Batties A.M."/>
            <person name="Mistiszyn K."/>
            <person name="Newman J.D."/>
        </authorList>
    </citation>
    <scope>NUCLEOTIDE SEQUENCE [LARGE SCALE GENOMIC DNA]</scope>
    <source>
        <strain evidence="2 3">KM</strain>
    </source>
</reference>
<sequence>MRKVLAIAFIGSLFVVNCSKKPDHTLQDSNTMLPEPDAPTVVDSTAKTAAPAAATTPAPATPEAAKTDSTAAKK</sequence>
<dbReference type="STRING" id="558151.ACM46_14725"/>
<feature type="region of interest" description="Disordered" evidence="1">
    <location>
        <begin position="21"/>
        <end position="74"/>
    </location>
</feature>
<feature type="compositionally biased region" description="Low complexity" evidence="1">
    <location>
        <begin position="45"/>
        <end position="64"/>
    </location>
</feature>
<dbReference type="OrthoDB" id="1275107at2"/>
<organism evidence="2 3">
    <name type="scientific">Chryseobacterium angstadtii</name>
    <dbReference type="NCBI Taxonomy" id="558151"/>
    <lineage>
        <taxon>Bacteria</taxon>
        <taxon>Pseudomonadati</taxon>
        <taxon>Bacteroidota</taxon>
        <taxon>Flavobacteriia</taxon>
        <taxon>Flavobacteriales</taxon>
        <taxon>Weeksellaceae</taxon>
        <taxon>Chryseobacterium group</taxon>
        <taxon>Chryseobacterium</taxon>
    </lineage>
</organism>
<dbReference type="EMBL" id="LFND01000004">
    <property type="protein sequence ID" value="KMQ63184.1"/>
    <property type="molecule type" value="Genomic_DNA"/>
</dbReference>
<evidence type="ECO:0000313" key="3">
    <source>
        <dbReference type="Proteomes" id="UP000036261"/>
    </source>
</evidence>
<comment type="caution">
    <text evidence="2">The sequence shown here is derived from an EMBL/GenBank/DDBJ whole genome shotgun (WGS) entry which is preliminary data.</text>
</comment>
<dbReference type="RefSeq" id="WP_048507430.1">
    <property type="nucleotide sequence ID" value="NZ_LFND01000004.1"/>
</dbReference>
<name>A0A0J7IBC1_9FLAO</name>
<dbReference type="PATRIC" id="fig|558151.6.peg.3114"/>